<dbReference type="SUPFAM" id="SSF101874">
    <property type="entry name" value="YceI-like"/>
    <property type="match status" value="1"/>
</dbReference>
<dbReference type="AlphaFoldDB" id="A0A2T5JAS6"/>
<protein>
    <submittedName>
        <fullName evidence="3">Polyisoprenoid-binding protein YceI</fullName>
    </submittedName>
</protein>
<gene>
    <name evidence="3" type="ORF">C8P68_103136</name>
</gene>
<keyword evidence="4" id="KW-1185">Reference proteome</keyword>
<sequence length="191" mass="20731">MKKFITLAATVALFAFKPAADNSWTVDNAHSKLGFTVTHMMVSDVEGSFKSFSAKVTSSKDDFSDAVVDLNADVASVNTDNDQRDTHLKSADFFDAAKYPKMSFKSTSFKKVADKTYKVTGNLTLHGVTKPVTLDVKLRGTYVNQMSKKNTAGFKITGTIKRSDFGVGAKFGNAMLSDEVTLDANAEVTKD</sequence>
<dbReference type="InterPro" id="IPR036761">
    <property type="entry name" value="TTHA0802/YceI-like_sf"/>
</dbReference>
<name>A0A2T5JAS6_9SPHI</name>
<dbReference type="OrthoDB" id="9811006at2"/>
<evidence type="ECO:0000256" key="1">
    <source>
        <dbReference type="SAM" id="SignalP"/>
    </source>
</evidence>
<dbReference type="RefSeq" id="WP_107828170.1">
    <property type="nucleotide sequence ID" value="NZ_CP160205.1"/>
</dbReference>
<feature type="chain" id="PRO_5015747894" evidence="1">
    <location>
        <begin position="21"/>
        <end position="191"/>
    </location>
</feature>
<keyword evidence="1" id="KW-0732">Signal</keyword>
<evidence type="ECO:0000313" key="4">
    <source>
        <dbReference type="Proteomes" id="UP000244168"/>
    </source>
</evidence>
<reference evidence="3 4" key="1">
    <citation type="submission" date="2018-04" db="EMBL/GenBank/DDBJ databases">
        <title>Genomic Encyclopedia of Archaeal and Bacterial Type Strains, Phase II (KMG-II): from individual species to whole genera.</title>
        <authorList>
            <person name="Goeker M."/>
        </authorList>
    </citation>
    <scope>NUCLEOTIDE SEQUENCE [LARGE SCALE GENOMIC DNA]</scope>
    <source>
        <strain evidence="3 4">DSM 26809</strain>
    </source>
</reference>
<evidence type="ECO:0000313" key="3">
    <source>
        <dbReference type="EMBL" id="PTQ97977.1"/>
    </source>
</evidence>
<dbReference type="SMART" id="SM00867">
    <property type="entry name" value="YceI"/>
    <property type="match status" value="1"/>
</dbReference>
<dbReference type="Gene3D" id="2.40.128.110">
    <property type="entry name" value="Lipid/polyisoprenoid-binding, YceI-like"/>
    <property type="match status" value="1"/>
</dbReference>
<dbReference type="Proteomes" id="UP000244168">
    <property type="component" value="Unassembled WGS sequence"/>
</dbReference>
<dbReference type="PANTHER" id="PTHR34406">
    <property type="entry name" value="PROTEIN YCEI"/>
    <property type="match status" value="1"/>
</dbReference>
<dbReference type="Pfam" id="PF04264">
    <property type="entry name" value="YceI"/>
    <property type="match status" value="1"/>
</dbReference>
<organism evidence="3 4">
    <name type="scientific">Mucilaginibacter yixingensis</name>
    <dbReference type="NCBI Taxonomy" id="1295612"/>
    <lineage>
        <taxon>Bacteria</taxon>
        <taxon>Pseudomonadati</taxon>
        <taxon>Bacteroidota</taxon>
        <taxon>Sphingobacteriia</taxon>
        <taxon>Sphingobacteriales</taxon>
        <taxon>Sphingobacteriaceae</taxon>
        <taxon>Mucilaginibacter</taxon>
    </lineage>
</organism>
<comment type="caution">
    <text evidence="3">The sequence shown here is derived from an EMBL/GenBank/DDBJ whole genome shotgun (WGS) entry which is preliminary data.</text>
</comment>
<dbReference type="PANTHER" id="PTHR34406:SF1">
    <property type="entry name" value="PROTEIN YCEI"/>
    <property type="match status" value="1"/>
</dbReference>
<proteinExistence type="predicted"/>
<dbReference type="InterPro" id="IPR007372">
    <property type="entry name" value="Lipid/polyisoprenoid-bd_YceI"/>
</dbReference>
<feature type="signal peptide" evidence="1">
    <location>
        <begin position="1"/>
        <end position="20"/>
    </location>
</feature>
<accession>A0A2T5JAS6</accession>
<dbReference type="EMBL" id="QAOQ01000003">
    <property type="protein sequence ID" value="PTQ97977.1"/>
    <property type="molecule type" value="Genomic_DNA"/>
</dbReference>
<evidence type="ECO:0000259" key="2">
    <source>
        <dbReference type="SMART" id="SM00867"/>
    </source>
</evidence>
<feature type="domain" description="Lipid/polyisoprenoid-binding YceI-like" evidence="2">
    <location>
        <begin position="23"/>
        <end position="189"/>
    </location>
</feature>